<evidence type="ECO:0000313" key="3">
    <source>
        <dbReference type="Proteomes" id="UP001596500"/>
    </source>
</evidence>
<keyword evidence="3" id="KW-1185">Reference proteome</keyword>
<dbReference type="PANTHER" id="PTHR39426">
    <property type="entry name" value="HOMOLOGY TO DEATH-ON-CURING PROTEIN OF PHAGE P1"/>
    <property type="match status" value="1"/>
</dbReference>
<reference evidence="3" key="1">
    <citation type="journal article" date="2019" name="Int. J. Syst. Evol. Microbiol.">
        <title>The Global Catalogue of Microorganisms (GCM) 10K type strain sequencing project: providing services to taxonomists for standard genome sequencing and annotation.</title>
        <authorList>
            <consortium name="The Broad Institute Genomics Platform"/>
            <consortium name="The Broad Institute Genome Sequencing Center for Infectious Disease"/>
            <person name="Wu L."/>
            <person name="Ma J."/>
        </authorList>
    </citation>
    <scope>NUCLEOTIDE SEQUENCE [LARGE SCALE GENOMIC DNA]</scope>
    <source>
        <strain evidence="3">CGMCC 1.12942</strain>
    </source>
</reference>
<dbReference type="InterPro" id="IPR003812">
    <property type="entry name" value="Fido"/>
</dbReference>
<dbReference type="InterPro" id="IPR053737">
    <property type="entry name" value="Type_II_TA_Toxin"/>
</dbReference>
<dbReference type="PANTHER" id="PTHR39426:SF1">
    <property type="entry name" value="HOMOLOGY TO DEATH-ON-CURING PROTEIN OF PHAGE P1"/>
    <property type="match status" value="1"/>
</dbReference>
<dbReference type="NCBIfam" id="TIGR01550">
    <property type="entry name" value="DOC_P1"/>
    <property type="match status" value="1"/>
</dbReference>
<gene>
    <name evidence="2" type="ORF">ACFQNG_07465</name>
</gene>
<evidence type="ECO:0000313" key="2">
    <source>
        <dbReference type="EMBL" id="MFC7440990.1"/>
    </source>
</evidence>
<dbReference type="InterPro" id="IPR036597">
    <property type="entry name" value="Fido-like_dom_sf"/>
</dbReference>
<comment type="caution">
    <text evidence="2">The sequence shown here is derived from an EMBL/GenBank/DDBJ whole genome shotgun (WGS) entry which is preliminary data.</text>
</comment>
<protein>
    <submittedName>
        <fullName evidence="2">Type II toxin-antitoxin system death-on-curing family toxin</fullName>
    </submittedName>
</protein>
<name>A0ABW2RJ83_9BACL</name>
<evidence type="ECO:0000259" key="1">
    <source>
        <dbReference type="PROSITE" id="PS51459"/>
    </source>
</evidence>
<accession>A0ABW2RJ83</accession>
<sequence length="137" mass="15463">MGMIRYLSVVDMIEFHHMMMSDFGEGEQAGVMFEDRLLSIAERPKSVYFGVEIFPTIWEKAGALVQSLVQVHPFHNGNKRTALVCLDAFLYMNGYDLTMPSQYAEDLMVAIAVNPEYKGDDGVKAIARVIRQNTLPI</sequence>
<proteinExistence type="predicted"/>
<organism evidence="2 3">
    <name type="scientific">Laceyella putida</name>
    <dbReference type="NCBI Taxonomy" id="110101"/>
    <lineage>
        <taxon>Bacteria</taxon>
        <taxon>Bacillati</taxon>
        <taxon>Bacillota</taxon>
        <taxon>Bacilli</taxon>
        <taxon>Bacillales</taxon>
        <taxon>Thermoactinomycetaceae</taxon>
        <taxon>Laceyella</taxon>
    </lineage>
</organism>
<dbReference type="InterPro" id="IPR006440">
    <property type="entry name" value="Doc"/>
</dbReference>
<dbReference type="RefSeq" id="WP_379864268.1">
    <property type="nucleotide sequence ID" value="NZ_JBHTBW010000019.1"/>
</dbReference>
<dbReference type="SUPFAM" id="SSF140931">
    <property type="entry name" value="Fic-like"/>
    <property type="match status" value="1"/>
</dbReference>
<dbReference type="EMBL" id="JBHTBW010000019">
    <property type="protein sequence ID" value="MFC7440990.1"/>
    <property type="molecule type" value="Genomic_DNA"/>
</dbReference>
<dbReference type="Gene3D" id="1.20.120.1870">
    <property type="entry name" value="Fic/DOC protein, Fido domain"/>
    <property type="match status" value="1"/>
</dbReference>
<dbReference type="PROSITE" id="PS51459">
    <property type="entry name" value="FIDO"/>
    <property type="match status" value="1"/>
</dbReference>
<feature type="domain" description="Fido" evidence="1">
    <location>
        <begin position="7"/>
        <end position="132"/>
    </location>
</feature>
<dbReference type="Pfam" id="PF02661">
    <property type="entry name" value="Fic"/>
    <property type="match status" value="1"/>
</dbReference>
<dbReference type="Proteomes" id="UP001596500">
    <property type="component" value="Unassembled WGS sequence"/>
</dbReference>